<reference evidence="1 2" key="1">
    <citation type="submission" date="2013-08" db="EMBL/GenBank/DDBJ databases">
        <authorList>
            <person name="Weinstock G."/>
            <person name="Sodergren E."/>
            <person name="Wylie T."/>
            <person name="Fulton L."/>
            <person name="Fulton R."/>
            <person name="Fronick C."/>
            <person name="O'Laughlin M."/>
            <person name="Godfrey J."/>
            <person name="Miner T."/>
            <person name="Herter B."/>
            <person name="Appelbaum E."/>
            <person name="Cordes M."/>
            <person name="Lek S."/>
            <person name="Wollam A."/>
            <person name="Pepin K.H."/>
            <person name="Palsikar V.B."/>
            <person name="Mitreva M."/>
            <person name="Wilson R.K."/>
        </authorList>
    </citation>
    <scope>NUCLEOTIDE SEQUENCE [LARGE SCALE GENOMIC DNA]</scope>
    <source>
        <strain evidence="1 2">ATCC 700627</strain>
    </source>
</reference>
<protein>
    <submittedName>
        <fullName evidence="1">Uncharacterized protein</fullName>
    </submittedName>
</protein>
<proteinExistence type="predicted"/>
<keyword evidence="2" id="KW-1185">Reference proteome</keyword>
<sequence>MIKMTIELNIDMAVLNKVDFSVPYLTKEEIKKFFHMKQTTYKKYRNEFMEKISGKIYPYL</sequence>
<dbReference type="EMBL" id="AWVP01000062">
    <property type="protein sequence ID" value="ERK57707.1"/>
    <property type="molecule type" value="Genomic_DNA"/>
</dbReference>
<dbReference type="Proteomes" id="UP000016637">
    <property type="component" value="Unassembled WGS sequence"/>
</dbReference>
<name>U2S4J7_9BACL</name>
<evidence type="ECO:0000313" key="2">
    <source>
        <dbReference type="Proteomes" id="UP000016637"/>
    </source>
</evidence>
<dbReference type="PATRIC" id="fig|1321820.3.peg.1004"/>
<organism evidence="1 2">
    <name type="scientific">Gemella bergeri ATCC 700627</name>
    <dbReference type="NCBI Taxonomy" id="1321820"/>
    <lineage>
        <taxon>Bacteria</taxon>
        <taxon>Bacillati</taxon>
        <taxon>Bacillota</taxon>
        <taxon>Bacilli</taxon>
        <taxon>Bacillales</taxon>
        <taxon>Gemellaceae</taxon>
        <taxon>Gemella</taxon>
    </lineage>
</organism>
<dbReference type="HOGENOM" id="CLU_2934912_0_0_9"/>
<accession>U2S4J7</accession>
<dbReference type="AlphaFoldDB" id="U2S4J7"/>
<comment type="caution">
    <text evidence="1">The sequence shown here is derived from an EMBL/GenBank/DDBJ whole genome shotgun (WGS) entry which is preliminary data.</text>
</comment>
<gene>
    <name evidence="1" type="ORF">HMPREF1983_01032</name>
</gene>
<evidence type="ECO:0000313" key="1">
    <source>
        <dbReference type="EMBL" id="ERK57707.1"/>
    </source>
</evidence>